<accession>Q9D357</accession>
<gene>
    <name evidence="3" type="primary">6530409C15Rik</name>
</gene>
<evidence type="ECO:0000256" key="1">
    <source>
        <dbReference type="SAM" id="MobiDB-lite"/>
    </source>
</evidence>
<reference evidence="2" key="2">
    <citation type="journal article" date="2000" name="Genome Res.">
        <title>Normalization and subtraction of cap-trapper-selected cDNAs to prepare full-length cDNA libraries for rapid discovery of new genes.</title>
        <authorList>
            <person name="Carninci P."/>
            <person name="Shibata Y."/>
            <person name="Hayatsu N."/>
            <person name="Sugahara Y."/>
            <person name="Shibata K."/>
            <person name="Itoh M."/>
            <person name="Konno H."/>
            <person name="Okazaki Y."/>
            <person name="Muramatsu M."/>
            <person name="Hayashizaki Y."/>
        </authorList>
    </citation>
    <scope>NUCLEOTIDE SEQUENCE</scope>
    <source>
        <strain evidence="2">C57BL/6J</strain>
        <tissue evidence="2">Cerebellum</tissue>
    </source>
</reference>
<reference evidence="2" key="4">
    <citation type="submission" date="2000-07" db="EMBL/GenBank/DDBJ databases">
        <authorList>
            <person name="Adachi J."/>
            <person name="Aizawa K."/>
            <person name="Akahira S."/>
            <person name="Akimura T."/>
            <person name="Arai A."/>
            <person name="Aono H."/>
            <person name="Arakawa T."/>
            <person name="Bono H."/>
            <person name="Carninci P."/>
            <person name="Fukuda S."/>
            <person name="Fukunishi Y."/>
            <person name="Furuno M."/>
            <person name="Hanagaki T."/>
            <person name="Hara A."/>
            <person name="Hayatsu N."/>
            <person name="Hiramoto K."/>
            <person name="Hiraoka T."/>
            <person name="Hori F."/>
            <person name="Imotani K."/>
            <person name="Ishii Y."/>
            <person name="Itoh M."/>
            <person name="Izawa M."/>
            <person name="Kasukawa T."/>
            <person name="Kato H."/>
            <person name="Kawai J."/>
            <person name="Kojima Y."/>
            <person name="Konno H."/>
            <person name="Kouda M."/>
            <person name="Koya S."/>
            <person name="Kurihara C."/>
            <person name="Matsuyama T."/>
            <person name="Miyazaki A."/>
            <person name="Nishi K."/>
            <person name="Nomura K."/>
            <person name="Numazaki R."/>
            <person name="Ohno M."/>
            <person name="Okazaki Y."/>
            <person name="Okido T."/>
            <person name="Owa C."/>
            <person name="Saito H."/>
            <person name="Saito R."/>
            <person name="Sakai C."/>
            <person name="Sakai K."/>
            <person name="Sano H."/>
            <person name="Sasaki D."/>
            <person name="Shibata K."/>
            <person name="Shibata Y."/>
            <person name="Shinagawa A."/>
            <person name="Shiraki T."/>
            <person name="Sogabe Y."/>
            <person name="Suzuki H."/>
            <person name="Tagami M."/>
            <person name="Tagawa A."/>
            <person name="Takahashi F."/>
            <person name="Tanaka T."/>
            <person name="Tejima Y."/>
            <person name="Toya T."/>
            <person name="Yamamura T."/>
            <person name="Yasunishi A."/>
            <person name="Yoshida K."/>
            <person name="Yoshino M."/>
            <person name="Muramatsu M."/>
            <person name="Hayashizaki Y."/>
        </authorList>
    </citation>
    <scope>NUCLEOTIDE SEQUENCE</scope>
    <source>
        <strain evidence="2">C57BL/6J</strain>
        <tissue evidence="2">Cerebellum</tissue>
    </source>
</reference>
<name>Q9D357_MOUSE</name>
<dbReference type="AGR" id="MGI:1923474"/>
<evidence type="ECO:0000313" key="2">
    <source>
        <dbReference type="EMBL" id="BAB31165.1"/>
    </source>
</evidence>
<organism evidence="2">
    <name type="scientific">Mus musculus</name>
    <name type="common">Mouse</name>
    <dbReference type="NCBI Taxonomy" id="10090"/>
    <lineage>
        <taxon>Eukaryota</taxon>
        <taxon>Metazoa</taxon>
        <taxon>Chordata</taxon>
        <taxon>Craniata</taxon>
        <taxon>Vertebrata</taxon>
        <taxon>Euteleostomi</taxon>
        <taxon>Mammalia</taxon>
        <taxon>Eutheria</taxon>
        <taxon>Euarchontoglires</taxon>
        <taxon>Glires</taxon>
        <taxon>Rodentia</taxon>
        <taxon>Myomorpha</taxon>
        <taxon>Muroidea</taxon>
        <taxon>Muridae</taxon>
        <taxon>Murinae</taxon>
        <taxon>Mus</taxon>
        <taxon>Mus</taxon>
    </lineage>
</organism>
<dbReference type="EMBL" id="AK018330">
    <property type="protein sequence ID" value="BAB31165.1"/>
    <property type="molecule type" value="mRNA"/>
</dbReference>
<dbReference type="AlphaFoldDB" id="Q9D357"/>
<sequence length="130" mass="14316">MAALRGDGFARLRPARAHGTPGKKDKDTPVSNGREPRSPGPRRRVPTPHPSGHVKAGCRLRSCFSPATTGFQRLNSGCQAWYQAPLSTEPSCQAWFQFNILECTLCLRGLSQTVTANINNIRFPSLRRSI</sequence>
<dbReference type="MGI" id="MGI:1923474">
    <property type="gene designation" value="6530409C15Rik"/>
</dbReference>
<feature type="region of interest" description="Disordered" evidence="1">
    <location>
        <begin position="1"/>
        <end position="54"/>
    </location>
</feature>
<reference evidence="2" key="6">
    <citation type="journal article" date="2002" name="Nature">
        <title>Analysis of the mouse transcriptome based on functional annotation of 60,770 full-length cDNAs.</title>
        <authorList>
            <consortium name="The FANTOM Consortium and the RIKEN Genome Exploration Research Group Phase I and II Team"/>
        </authorList>
    </citation>
    <scope>NUCLEOTIDE SEQUENCE</scope>
    <source>
        <strain evidence="2">C57BL/6J</strain>
        <tissue evidence="2">Cerebellum</tissue>
    </source>
</reference>
<protein>
    <submittedName>
        <fullName evidence="2">Uncharacterized protein</fullName>
    </submittedName>
</protein>
<reference evidence="2" key="7">
    <citation type="journal article" date="2005" name="Science">
        <title>The Transcriptional Landscape of the Mammalian Genome.</title>
        <authorList>
            <consortium name="The FANTOM Consortium"/>
            <consortium name="Riken Genome Exploration Research Group and Genome Science Group (Genome Network Project Core Group)"/>
        </authorList>
    </citation>
    <scope>NUCLEOTIDE SEQUENCE</scope>
    <source>
        <strain evidence="2">C57BL/6J</strain>
        <tissue evidence="2">Cerebellum</tissue>
    </source>
</reference>
<reference evidence="2" key="5">
    <citation type="journal article" date="2001" name="Nature">
        <title>Functional annotation of a full-length mouse cDNA collection.</title>
        <authorList>
            <consortium name="The RIKEN Genome Exploration Research Group Phase II Team and the FANTOM Consortium"/>
        </authorList>
    </citation>
    <scope>NUCLEOTIDE SEQUENCE</scope>
    <source>
        <strain evidence="2">C57BL/6J</strain>
        <tissue evidence="2">Cerebellum</tissue>
    </source>
</reference>
<proteinExistence type="evidence at transcript level"/>
<reference evidence="2" key="1">
    <citation type="journal article" date="1999" name="Methods Enzymol.">
        <title>High-efficiency full-length cDNA cloning.</title>
        <authorList>
            <person name="Carninci P."/>
            <person name="Hayashizaki Y."/>
        </authorList>
    </citation>
    <scope>NUCLEOTIDE SEQUENCE</scope>
    <source>
        <strain evidence="2">C57BL/6J</strain>
        <tissue evidence="2">Cerebellum</tissue>
    </source>
</reference>
<evidence type="ECO:0000313" key="3">
    <source>
        <dbReference type="MGI" id="MGI:1923474"/>
    </source>
</evidence>
<reference evidence="2" key="8">
    <citation type="journal article" date="2005" name="Science">
        <title>Antisense Transcription in the Mammalian Transcriptome.</title>
        <authorList>
            <consortium name="RIKEN Genome Exploration Research Group and Genome Science Group (Genome Network Project Core Group) and the FANTOM Consortium"/>
        </authorList>
    </citation>
    <scope>NUCLEOTIDE SEQUENCE</scope>
    <source>
        <strain evidence="2">C57BL/6J</strain>
        <tissue evidence="2">Cerebellum</tissue>
    </source>
</reference>
<reference evidence="2" key="3">
    <citation type="journal article" date="2000" name="Genome Res.">
        <title>RIKEN integrated sequence analysis (RISA) system--384-format sequencing pipeline with 384 multicapillary sequencer.</title>
        <authorList>
            <person name="Shibata K."/>
            <person name="Itoh M."/>
            <person name="Aizawa K."/>
            <person name="Nagaoka S."/>
            <person name="Sasaki N."/>
            <person name="Carninci P."/>
            <person name="Konno H."/>
            <person name="Akiyama J."/>
            <person name="Nishi K."/>
            <person name="Kitsunai T."/>
            <person name="Tashiro H."/>
            <person name="Itoh M."/>
            <person name="Sumi N."/>
            <person name="Ishii Y."/>
            <person name="Nakamura S."/>
            <person name="Hazama M."/>
            <person name="Nishine T."/>
            <person name="Harada A."/>
            <person name="Yamamoto R."/>
            <person name="Matsumoto H."/>
            <person name="Sakaguchi S."/>
            <person name="Ikegami T."/>
            <person name="Kashiwagi K."/>
            <person name="Fujiwake S."/>
            <person name="Inoue K."/>
            <person name="Togawa Y."/>
            <person name="Izawa M."/>
            <person name="Ohara E."/>
            <person name="Watahiki M."/>
            <person name="Yoneda Y."/>
            <person name="Ishikawa T."/>
            <person name="Ozawa K."/>
            <person name="Tanaka T."/>
            <person name="Matsuura S."/>
            <person name="Kawai J."/>
            <person name="Okazaki Y."/>
            <person name="Muramatsu M."/>
            <person name="Inoue Y."/>
            <person name="Kira A."/>
            <person name="Hayashizaki Y."/>
        </authorList>
    </citation>
    <scope>NUCLEOTIDE SEQUENCE</scope>
    <source>
        <strain evidence="2">C57BL/6J</strain>
        <tissue evidence="2">Cerebellum</tissue>
    </source>
</reference>